<feature type="region of interest" description="Disordered" evidence="1">
    <location>
        <begin position="168"/>
        <end position="207"/>
    </location>
</feature>
<dbReference type="AlphaFoldDB" id="A0AAW0ANP4"/>
<feature type="compositionally biased region" description="Polar residues" evidence="1">
    <location>
        <begin position="174"/>
        <end position="191"/>
    </location>
</feature>
<accession>A0AAW0ANP4</accession>
<proteinExistence type="predicted"/>
<name>A0AAW0ANP4_9AGAR</name>
<organism evidence="2 3">
    <name type="scientific">Paramarasmius palmivorus</name>
    <dbReference type="NCBI Taxonomy" id="297713"/>
    <lineage>
        <taxon>Eukaryota</taxon>
        <taxon>Fungi</taxon>
        <taxon>Dikarya</taxon>
        <taxon>Basidiomycota</taxon>
        <taxon>Agaricomycotina</taxon>
        <taxon>Agaricomycetes</taxon>
        <taxon>Agaricomycetidae</taxon>
        <taxon>Agaricales</taxon>
        <taxon>Marasmiineae</taxon>
        <taxon>Marasmiaceae</taxon>
        <taxon>Paramarasmius</taxon>
    </lineage>
</organism>
<comment type="caution">
    <text evidence="2">The sequence shown here is derived from an EMBL/GenBank/DDBJ whole genome shotgun (WGS) entry which is preliminary data.</text>
</comment>
<evidence type="ECO:0000313" key="2">
    <source>
        <dbReference type="EMBL" id="KAK7014731.1"/>
    </source>
</evidence>
<gene>
    <name evidence="2" type="ORF">VNI00_019307</name>
</gene>
<reference evidence="2 3" key="1">
    <citation type="submission" date="2024-01" db="EMBL/GenBank/DDBJ databases">
        <title>A draft genome for a cacao thread blight-causing isolate of Paramarasmius palmivorus.</title>
        <authorList>
            <person name="Baruah I.K."/>
            <person name="Bukari Y."/>
            <person name="Amoako-Attah I."/>
            <person name="Meinhardt L.W."/>
            <person name="Bailey B.A."/>
            <person name="Cohen S.P."/>
        </authorList>
    </citation>
    <scope>NUCLEOTIDE SEQUENCE [LARGE SCALE GENOMIC DNA]</scope>
    <source>
        <strain evidence="2 3">GH-12</strain>
    </source>
</reference>
<feature type="non-terminal residue" evidence="2">
    <location>
        <position position="207"/>
    </location>
</feature>
<evidence type="ECO:0000256" key="1">
    <source>
        <dbReference type="SAM" id="MobiDB-lite"/>
    </source>
</evidence>
<dbReference type="Proteomes" id="UP001383192">
    <property type="component" value="Unassembled WGS sequence"/>
</dbReference>
<dbReference type="EMBL" id="JAYKXP010000355">
    <property type="protein sequence ID" value="KAK7014731.1"/>
    <property type="molecule type" value="Genomic_DNA"/>
</dbReference>
<keyword evidence="3" id="KW-1185">Reference proteome</keyword>
<sequence length="207" mass="23179">MTLPEPPLSTLGLIPIPRPPQASVIVGQAIECPSLPSTFAFLDEGPRSDYTNNDHFAGAFGNSDQNAIFMQQESWDRNESHQGDSWENWHFASVATAIPKQEHASMVPEPSSYHNTNNDRFAGAYRDQNIIFMQQESWNRNESHQEHSWGNWHFPSVATATSELEHASMVPGPSSYQQNGGFTLPSSSQHSFARVDERHIPWDSQTG</sequence>
<protein>
    <submittedName>
        <fullName evidence="2">Uncharacterized protein</fullName>
    </submittedName>
</protein>
<evidence type="ECO:0000313" key="3">
    <source>
        <dbReference type="Proteomes" id="UP001383192"/>
    </source>
</evidence>